<keyword evidence="2" id="KW-1185">Reference proteome</keyword>
<sequence length="228" mass="25507">MSTKRGCGSMRIIVSGLTAAGKTTLCLKLEKGLLIPRFSASETLRKLLLDTGDAWSPELDRQRTEQSLEHAVDAAMTSALHEHDAGVFDSWGLPWYSNETAIRIWLESNRESRLRKCYVSYLQRGTPKTFAECASIMDAKDAKSRTVFLMNWGFDIFTDREPFDMVVDCSALIPVATIEQADIGARRTYQAVITALADRYDTDLLPTSGDRTTTTESRDPTVVVTWLQ</sequence>
<evidence type="ECO:0008006" key="3">
    <source>
        <dbReference type="Google" id="ProtNLM"/>
    </source>
</evidence>
<evidence type="ECO:0000313" key="1">
    <source>
        <dbReference type="EMBL" id="QFZ18561.1"/>
    </source>
</evidence>
<dbReference type="KEGG" id="ssyi:EKG83_14810"/>
<gene>
    <name evidence="1" type="ORF">EKG83_14810</name>
</gene>
<dbReference type="AlphaFoldDB" id="A0A5Q0GX92"/>
<accession>A0A5Q0GX92</accession>
<dbReference type="RefSeq" id="WP_153278109.1">
    <property type="nucleotide sequence ID" value="NZ_CP034550.1"/>
</dbReference>
<reference evidence="2" key="1">
    <citation type="journal article" date="2021" name="Curr. Microbiol.">
        <title>Complete genome of nocamycin-producing strain Saccharothrix syringae NRRL B-16468 reveals the biosynthetic potential for secondary metabolites.</title>
        <authorList>
            <person name="Mo X."/>
            <person name="Yang S."/>
        </authorList>
    </citation>
    <scope>NUCLEOTIDE SEQUENCE [LARGE SCALE GENOMIC DNA]</scope>
    <source>
        <strain evidence="2">ATCC 51364 / DSM 43886 / JCM 6844 / KCTC 9398 / NBRC 14523 / NRRL B-16468 / INA 2240</strain>
    </source>
</reference>
<protein>
    <recommendedName>
        <fullName evidence="3">NadR/Ttd14 AAA domain-containing protein</fullName>
    </recommendedName>
</protein>
<dbReference type="Gene3D" id="3.40.50.300">
    <property type="entry name" value="P-loop containing nucleotide triphosphate hydrolases"/>
    <property type="match status" value="1"/>
</dbReference>
<dbReference type="OrthoDB" id="3213334at2"/>
<evidence type="ECO:0000313" key="2">
    <source>
        <dbReference type="Proteomes" id="UP000325787"/>
    </source>
</evidence>
<dbReference type="EMBL" id="CP034550">
    <property type="protein sequence ID" value="QFZ18561.1"/>
    <property type="molecule type" value="Genomic_DNA"/>
</dbReference>
<dbReference type="InterPro" id="IPR027417">
    <property type="entry name" value="P-loop_NTPase"/>
</dbReference>
<dbReference type="Proteomes" id="UP000325787">
    <property type="component" value="Chromosome"/>
</dbReference>
<proteinExistence type="predicted"/>
<dbReference type="SUPFAM" id="SSF52540">
    <property type="entry name" value="P-loop containing nucleoside triphosphate hydrolases"/>
    <property type="match status" value="1"/>
</dbReference>
<name>A0A5Q0GX92_SACSY</name>
<organism evidence="1 2">
    <name type="scientific">Saccharothrix syringae</name>
    <name type="common">Nocardiopsis syringae</name>
    <dbReference type="NCBI Taxonomy" id="103733"/>
    <lineage>
        <taxon>Bacteria</taxon>
        <taxon>Bacillati</taxon>
        <taxon>Actinomycetota</taxon>
        <taxon>Actinomycetes</taxon>
        <taxon>Pseudonocardiales</taxon>
        <taxon>Pseudonocardiaceae</taxon>
        <taxon>Saccharothrix</taxon>
    </lineage>
</organism>